<keyword evidence="1 4" id="KW-0808">Transferase</keyword>
<gene>
    <name evidence="4" type="primary">aroF_2</name>
    <name evidence="4" type="ORF">SPSIL_031710</name>
</gene>
<dbReference type="GO" id="GO:0003849">
    <property type="term" value="F:3-deoxy-7-phosphoheptulonate synthase activity"/>
    <property type="evidence" value="ECO:0007669"/>
    <property type="project" value="UniProtKB-EC"/>
</dbReference>
<keyword evidence="5" id="KW-1185">Reference proteome</keyword>
<dbReference type="Proteomes" id="UP000216752">
    <property type="component" value="Chromosome"/>
</dbReference>
<accession>A0ABZ3IMS6</accession>
<sequence length="338" mass="35925">MIIVMSPAATQKEIDSVVTRVTGAGLRVHLSEGKLRTIIGLIGEKKLMAQLPLEAMAGVEKAISVTAGYKLVSREVKSEDTVINIGGVLVGGTNLVVMAGPCAVESREQLLESAKIVKEAGAQFLRGGAYKPRTSPYSFQGLEEKGLKMLAEAREVTGLKVVTEVVDIQSVSVVSAYADVLQIGARNMQNFQLLKAVGKSGMPVLLKRGMAATINEWLHAAEYILSEGNFNVMFCERGIRTFEDYTRNTLDLSAVAALKDLSHLPVIVDPSHGTGVWKLVRPMAKAAVASGADGLMIEVHPNPAEALSDGSQSLTPANFQALMNEVGIIAAAVGRKMA</sequence>
<dbReference type="SUPFAM" id="SSF51569">
    <property type="entry name" value="Aldolase"/>
    <property type="match status" value="1"/>
</dbReference>
<evidence type="ECO:0000313" key="4">
    <source>
        <dbReference type="EMBL" id="XFO67000.1"/>
    </source>
</evidence>
<evidence type="ECO:0000259" key="3">
    <source>
        <dbReference type="Pfam" id="PF18152"/>
    </source>
</evidence>
<dbReference type="InterPro" id="IPR006218">
    <property type="entry name" value="DAHP1/KDSA"/>
</dbReference>
<evidence type="ECO:0000256" key="1">
    <source>
        <dbReference type="ARBA" id="ARBA00022679"/>
    </source>
</evidence>
<dbReference type="Gene3D" id="3.30.70.1140">
    <property type="entry name" value="Phospho-2-dehydro-3-deoxyheptonate aldolase, domain 1"/>
    <property type="match status" value="1"/>
</dbReference>
<dbReference type="InterPro" id="IPR013785">
    <property type="entry name" value="Aldolase_TIM"/>
</dbReference>
<dbReference type="Pfam" id="PF18152">
    <property type="entry name" value="DAHP_snth_FXD"/>
    <property type="match status" value="1"/>
</dbReference>
<dbReference type="Gene3D" id="3.20.20.70">
    <property type="entry name" value="Aldolase class I"/>
    <property type="match status" value="1"/>
</dbReference>
<dbReference type="NCBIfam" id="TIGR01361">
    <property type="entry name" value="DAHP_synth_Bsub"/>
    <property type="match status" value="1"/>
</dbReference>
<evidence type="ECO:0000259" key="2">
    <source>
        <dbReference type="Pfam" id="PF00793"/>
    </source>
</evidence>
<protein>
    <submittedName>
        <fullName evidence="4">Phospho-2-dehydro-3-deoxyheptonate aldolase</fullName>
        <ecNumber evidence="4">2.5.1.54</ecNumber>
    </submittedName>
</protein>
<evidence type="ECO:0000313" key="5">
    <source>
        <dbReference type="Proteomes" id="UP000216752"/>
    </source>
</evidence>
<feature type="domain" description="DAHP synthetase I/KDSA" evidence="2">
    <location>
        <begin position="87"/>
        <end position="325"/>
    </location>
</feature>
<organism evidence="4 5">
    <name type="scientific">Sporomusa silvacetica DSM 10669</name>
    <dbReference type="NCBI Taxonomy" id="1123289"/>
    <lineage>
        <taxon>Bacteria</taxon>
        <taxon>Bacillati</taxon>
        <taxon>Bacillota</taxon>
        <taxon>Negativicutes</taxon>
        <taxon>Selenomonadales</taxon>
        <taxon>Sporomusaceae</taxon>
        <taxon>Sporomusa</taxon>
    </lineage>
</organism>
<name>A0ABZ3IMS6_9FIRM</name>
<dbReference type="RefSeq" id="WP_094605120.1">
    <property type="nucleotide sequence ID" value="NZ_CP155573.1"/>
</dbReference>
<dbReference type="EC" id="2.5.1.54" evidence="4"/>
<feature type="domain" description="DAHP synthase ferredoxin-like" evidence="3">
    <location>
        <begin position="1"/>
        <end position="66"/>
    </location>
</feature>
<dbReference type="EMBL" id="CP155573">
    <property type="protein sequence ID" value="XFO67000.1"/>
    <property type="molecule type" value="Genomic_DNA"/>
</dbReference>
<dbReference type="InterPro" id="IPR041071">
    <property type="entry name" value="DAHP_snth_FXD"/>
</dbReference>
<dbReference type="InterPro" id="IPR052899">
    <property type="entry name" value="Class-I_DAHP_synthase"/>
</dbReference>
<dbReference type="Pfam" id="PF00793">
    <property type="entry name" value="DAHP_synth_1"/>
    <property type="match status" value="1"/>
</dbReference>
<dbReference type="NCBIfam" id="NF006421">
    <property type="entry name" value="PRK08673.1"/>
    <property type="match status" value="1"/>
</dbReference>
<dbReference type="PANTHER" id="PTHR43018:SF2">
    <property type="entry name" value="PHOSPHO-2-DEHYDRO-3-DEOXYHEPTONATE ALDOLASE"/>
    <property type="match status" value="1"/>
</dbReference>
<dbReference type="PANTHER" id="PTHR43018">
    <property type="entry name" value="PHOSPHO-2-DEHYDRO-3-DEOXYHEPTONATE ALDOLASE"/>
    <property type="match status" value="1"/>
</dbReference>
<dbReference type="NCBIfam" id="NF009239">
    <property type="entry name" value="PRK12595.1"/>
    <property type="match status" value="1"/>
</dbReference>
<reference evidence="4" key="1">
    <citation type="submission" date="2024-05" db="EMBL/GenBank/DDBJ databases">
        <title>Isolation and characterization of Sporomusa carbonis sp. nov., a carboxydotrophic hydrogenogen in the genus of Sporomusa isolated from a charcoal burning pile.</title>
        <authorList>
            <person name="Boeer T."/>
            <person name="Rosenbaum F."/>
            <person name="Eysell L."/>
            <person name="Mueller V."/>
            <person name="Daniel R."/>
            <person name="Poehlein A."/>
        </authorList>
    </citation>
    <scope>NUCLEOTIDE SEQUENCE [LARGE SCALE GENOMIC DNA]</scope>
    <source>
        <strain evidence="4">DSM 10669</strain>
    </source>
</reference>
<proteinExistence type="predicted"/>
<dbReference type="InterPro" id="IPR006268">
    <property type="entry name" value="DAHP_syn_2"/>
</dbReference>